<dbReference type="EMBL" id="FR824125">
    <property type="protein sequence ID" value="CCA19829.1"/>
    <property type="molecule type" value="Genomic_DNA"/>
</dbReference>
<evidence type="ECO:0000313" key="2">
    <source>
        <dbReference type="EMBL" id="CCA19829.1"/>
    </source>
</evidence>
<proteinExistence type="predicted"/>
<dbReference type="HOGENOM" id="CLU_626146_0_0_1"/>
<accession>F0WF47</accession>
<gene>
    <name evidence="2" type="primary">AlNc14C80G5241</name>
    <name evidence="2" type="ORF">ALNC14_059720</name>
</gene>
<evidence type="ECO:0000256" key="1">
    <source>
        <dbReference type="SAM" id="MobiDB-lite"/>
    </source>
</evidence>
<feature type="region of interest" description="Disordered" evidence="1">
    <location>
        <begin position="1"/>
        <end position="131"/>
    </location>
</feature>
<feature type="compositionally biased region" description="Polar residues" evidence="1">
    <location>
        <begin position="18"/>
        <end position="31"/>
    </location>
</feature>
<reference evidence="2" key="1">
    <citation type="journal article" date="2011" name="PLoS Biol.">
        <title>Gene gain and loss during evolution of obligate parasitism in the white rust pathogen of Arabidopsis thaliana.</title>
        <authorList>
            <person name="Kemen E."/>
            <person name="Gardiner A."/>
            <person name="Schultz-Larsen T."/>
            <person name="Kemen A.C."/>
            <person name="Balmuth A.L."/>
            <person name="Robert-Seilaniantz A."/>
            <person name="Bailey K."/>
            <person name="Holub E."/>
            <person name="Studholme D.J."/>
            <person name="Maclean D."/>
            <person name="Jones J.D."/>
        </authorList>
    </citation>
    <scope>NUCLEOTIDE SEQUENCE</scope>
</reference>
<organism evidence="2">
    <name type="scientific">Albugo laibachii Nc14</name>
    <dbReference type="NCBI Taxonomy" id="890382"/>
    <lineage>
        <taxon>Eukaryota</taxon>
        <taxon>Sar</taxon>
        <taxon>Stramenopiles</taxon>
        <taxon>Oomycota</taxon>
        <taxon>Peronosporomycetes</taxon>
        <taxon>Albuginales</taxon>
        <taxon>Albuginaceae</taxon>
        <taxon>Albugo</taxon>
    </lineage>
</organism>
<dbReference type="PANTHER" id="PTHR19446">
    <property type="entry name" value="REVERSE TRANSCRIPTASES"/>
    <property type="match status" value="1"/>
</dbReference>
<feature type="compositionally biased region" description="Basic and acidic residues" evidence="1">
    <location>
        <begin position="33"/>
        <end position="44"/>
    </location>
</feature>
<dbReference type="AlphaFoldDB" id="F0WF47"/>
<feature type="compositionally biased region" description="Polar residues" evidence="1">
    <location>
        <begin position="113"/>
        <end position="124"/>
    </location>
</feature>
<reference evidence="2" key="2">
    <citation type="submission" date="2011-02" db="EMBL/GenBank/DDBJ databases">
        <authorList>
            <person name="MacLean D."/>
        </authorList>
    </citation>
    <scope>NUCLEOTIDE SEQUENCE</scope>
</reference>
<name>F0WF47_9STRA</name>
<sequence length="438" mass="48727">MGQRSPYYLLLPVKTPKPHQQTAKPTSTSASKDPMKYKHAEPRAKTPSKVPLPSTTGAGLDETRGTAPSESTDGNKDVPMEASTEHSIPPTEETVLPQAPQKDGTPSKKVASIQRSQSWTTVRSGTKRNRSIEHSKSLSVYKDSSYVSLPHTGDHLAHIATFANPSQLQGRGYWKCPLSLFDYLVIKEAIGEEADRILGQLRASTHPGTVWEKWKKHVKHLLQRIHQKIRHQEETDVIRAQAVLEEAATTFRKSNQEHDKQIYEISTNPIDITLQFTDHWGGIMGDQSSTAGLPLHPCAQKQAILISSVTKILSSSDESFLSSPLTKKEMEEAIKHMRGYSSPGMDGLPAAFYQLAPSVFGECLQIVFDDQLRRGTLLRSQRSSAITLLYKKGSRADPGNYRPIALMCVDVKVLSKVLAYRLHQVLPKLIHEDQKAFL</sequence>
<protein>
    <submittedName>
        <fullName evidence="2">Pollike protein putative</fullName>
    </submittedName>
</protein>